<dbReference type="InterPro" id="IPR000847">
    <property type="entry name" value="LysR_HTH_N"/>
</dbReference>
<reference evidence="6 7" key="1">
    <citation type="submission" date="2018-11" db="EMBL/GenBank/DDBJ databases">
        <title>Trebonia kvetii gen.nov., sp.nov., a novel acidophilic actinobacterium, and proposal of the new actinobacterial family Treboniaceae fam. nov.</title>
        <authorList>
            <person name="Rapoport D."/>
            <person name="Sagova-Mareckova M."/>
            <person name="Sedlacek I."/>
            <person name="Provaznik J."/>
            <person name="Kralova S."/>
            <person name="Pavlinic D."/>
            <person name="Benes V."/>
            <person name="Kopecky J."/>
        </authorList>
    </citation>
    <scope>NUCLEOTIDE SEQUENCE [LARGE SCALE GENOMIC DNA]</scope>
    <source>
        <strain evidence="6 7">15Tr583</strain>
    </source>
</reference>
<protein>
    <submittedName>
        <fullName evidence="6">LysR family transcriptional regulator</fullName>
    </submittedName>
</protein>
<evidence type="ECO:0000313" key="7">
    <source>
        <dbReference type="Proteomes" id="UP000460272"/>
    </source>
</evidence>
<dbReference type="PRINTS" id="PR00039">
    <property type="entry name" value="HTHLYSR"/>
</dbReference>
<dbReference type="InterPro" id="IPR050389">
    <property type="entry name" value="LysR-type_TF"/>
</dbReference>
<dbReference type="EMBL" id="RPFW01000002">
    <property type="protein sequence ID" value="TVZ05580.1"/>
    <property type="molecule type" value="Genomic_DNA"/>
</dbReference>
<dbReference type="InterPro" id="IPR036388">
    <property type="entry name" value="WH-like_DNA-bd_sf"/>
</dbReference>
<evidence type="ECO:0000256" key="4">
    <source>
        <dbReference type="ARBA" id="ARBA00023163"/>
    </source>
</evidence>
<evidence type="ECO:0000256" key="2">
    <source>
        <dbReference type="ARBA" id="ARBA00023015"/>
    </source>
</evidence>
<dbReference type="Gene3D" id="3.40.190.10">
    <property type="entry name" value="Periplasmic binding protein-like II"/>
    <property type="match status" value="2"/>
</dbReference>
<dbReference type="Proteomes" id="UP000460272">
    <property type="component" value="Unassembled WGS sequence"/>
</dbReference>
<dbReference type="SUPFAM" id="SSF53850">
    <property type="entry name" value="Periplasmic binding protein-like II"/>
    <property type="match status" value="1"/>
</dbReference>
<dbReference type="CDD" id="cd08417">
    <property type="entry name" value="PBP2_Nitroaromatics_like"/>
    <property type="match status" value="1"/>
</dbReference>
<dbReference type="InterPro" id="IPR036390">
    <property type="entry name" value="WH_DNA-bd_sf"/>
</dbReference>
<feature type="domain" description="HTH lysR-type" evidence="5">
    <location>
        <begin position="6"/>
        <end position="63"/>
    </location>
</feature>
<keyword evidence="2" id="KW-0805">Transcription regulation</keyword>
<gene>
    <name evidence="6" type="ORF">EAS64_13760</name>
</gene>
<dbReference type="InterPro" id="IPR037402">
    <property type="entry name" value="YidZ_PBP2"/>
</dbReference>
<keyword evidence="4" id="KW-0804">Transcription</keyword>
<dbReference type="Gene3D" id="1.10.10.10">
    <property type="entry name" value="Winged helix-like DNA-binding domain superfamily/Winged helix DNA-binding domain"/>
    <property type="match status" value="1"/>
</dbReference>
<evidence type="ECO:0000256" key="1">
    <source>
        <dbReference type="ARBA" id="ARBA00009437"/>
    </source>
</evidence>
<dbReference type="GO" id="GO:0003700">
    <property type="term" value="F:DNA-binding transcription factor activity"/>
    <property type="evidence" value="ECO:0007669"/>
    <property type="project" value="InterPro"/>
</dbReference>
<dbReference type="PROSITE" id="PS50931">
    <property type="entry name" value="HTH_LYSR"/>
    <property type="match status" value="1"/>
</dbReference>
<comment type="caution">
    <text evidence="6">The sequence shown here is derived from an EMBL/GenBank/DDBJ whole genome shotgun (WGS) entry which is preliminary data.</text>
</comment>
<organism evidence="6 7">
    <name type="scientific">Trebonia kvetii</name>
    <dbReference type="NCBI Taxonomy" id="2480626"/>
    <lineage>
        <taxon>Bacteria</taxon>
        <taxon>Bacillati</taxon>
        <taxon>Actinomycetota</taxon>
        <taxon>Actinomycetes</taxon>
        <taxon>Streptosporangiales</taxon>
        <taxon>Treboniaceae</taxon>
        <taxon>Trebonia</taxon>
    </lineage>
</organism>
<name>A0A6P2C342_9ACTN</name>
<dbReference type="AlphaFoldDB" id="A0A6P2C342"/>
<dbReference type="Pfam" id="PF03466">
    <property type="entry name" value="LysR_substrate"/>
    <property type="match status" value="1"/>
</dbReference>
<evidence type="ECO:0000256" key="3">
    <source>
        <dbReference type="ARBA" id="ARBA00023125"/>
    </source>
</evidence>
<accession>A0A6P2C342</accession>
<proteinExistence type="inferred from homology"/>
<evidence type="ECO:0000313" key="6">
    <source>
        <dbReference type="EMBL" id="TVZ05580.1"/>
    </source>
</evidence>
<dbReference type="GO" id="GO:0003677">
    <property type="term" value="F:DNA binding"/>
    <property type="evidence" value="ECO:0007669"/>
    <property type="project" value="UniProtKB-KW"/>
</dbReference>
<dbReference type="SUPFAM" id="SSF46785">
    <property type="entry name" value="Winged helix' DNA-binding domain"/>
    <property type="match status" value="1"/>
</dbReference>
<dbReference type="RefSeq" id="WP_145853281.1">
    <property type="nucleotide sequence ID" value="NZ_RPFW01000002.1"/>
</dbReference>
<dbReference type="Pfam" id="PF00126">
    <property type="entry name" value="HTH_1"/>
    <property type="match status" value="1"/>
</dbReference>
<evidence type="ECO:0000259" key="5">
    <source>
        <dbReference type="PROSITE" id="PS50931"/>
    </source>
</evidence>
<comment type="similarity">
    <text evidence="1">Belongs to the LysR transcriptional regulatory family.</text>
</comment>
<dbReference type="OrthoDB" id="8717159at2"/>
<dbReference type="PANTHER" id="PTHR30118">
    <property type="entry name" value="HTH-TYPE TRANSCRIPTIONAL REGULATOR LEUO-RELATED"/>
    <property type="match status" value="1"/>
</dbReference>
<sequence length="318" mass="34095">MNLAGLDMNLVVALRALLVERNVTRAGQRIGLSQPAMSAALARLRRHFGDELLARKGTGYELTALGAVLLDRTEVACEMLERVFGSQPRFDPAREEREFVLLASDYAVLVFGAALAREISAQAPQVSIVFRQVTAALTDDPAGQLSTVDGLLMPHGIIAGLPAVELFSDRWVCAVAEDNPEVGESITLGQLATLPWAAYQRTYAASVTQQLSMLGIEPRVQVLADSFQLLPSLVAGTRRVAMIHALLAAHLGLGPGSGIRLLDCPFDAVPVQEALWWHPVHTHDAGHVWLRELASTVAAGISAIPGGGDRSAPRRSRP</sequence>
<keyword evidence="7" id="KW-1185">Reference proteome</keyword>
<dbReference type="InterPro" id="IPR005119">
    <property type="entry name" value="LysR_subst-bd"/>
</dbReference>
<dbReference type="PANTHER" id="PTHR30118:SF15">
    <property type="entry name" value="TRANSCRIPTIONAL REGULATORY PROTEIN"/>
    <property type="match status" value="1"/>
</dbReference>
<keyword evidence="3" id="KW-0238">DNA-binding</keyword>